<feature type="domain" description="RING-type" evidence="3">
    <location>
        <begin position="317"/>
        <end position="358"/>
    </location>
</feature>
<name>A0A498HUK2_MALDO</name>
<dbReference type="AlphaFoldDB" id="A0A498HUK2"/>
<dbReference type="SUPFAM" id="SSF57850">
    <property type="entry name" value="RING/U-box"/>
    <property type="match status" value="1"/>
</dbReference>
<dbReference type="PANTHER" id="PTHR22765">
    <property type="entry name" value="RING FINGER AND PROTEASE ASSOCIATED DOMAIN-CONTAINING"/>
    <property type="match status" value="1"/>
</dbReference>
<dbReference type="PROSITE" id="PS50089">
    <property type="entry name" value="ZF_RING_2"/>
    <property type="match status" value="1"/>
</dbReference>
<feature type="region of interest" description="Disordered" evidence="2">
    <location>
        <begin position="251"/>
        <end position="274"/>
    </location>
</feature>
<keyword evidence="1" id="KW-0862">Zinc</keyword>
<evidence type="ECO:0000313" key="4">
    <source>
        <dbReference type="EMBL" id="RXH74329.1"/>
    </source>
</evidence>
<dbReference type="FunFam" id="3.30.40.10:FF:000611">
    <property type="entry name" value="Zinc finger family protein"/>
    <property type="match status" value="1"/>
</dbReference>
<evidence type="ECO:0000259" key="3">
    <source>
        <dbReference type="PROSITE" id="PS50089"/>
    </source>
</evidence>
<dbReference type="CDD" id="cd16454">
    <property type="entry name" value="RING-H2_PA-TM-RING"/>
    <property type="match status" value="1"/>
</dbReference>
<protein>
    <recommendedName>
        <fullName evidence="3">RING-type domain-containing protein</fullName>
    </recommendedName>
</protein>
<dbReference type="InterPro" id="IPR051826">
    <property type="entry name" value="E3_ubiquitin-ligase_domain"/>
</dbReference>
<reference evidence="4 5" key="1">
    <citation type="submission" date="2018-10" db="EMBL/GenBank/DDBJ databases">
        <title>A high-quality apple genome assembly.</title>
        <authorList>
            <person name="Hu J."/>
        </authorList>
    </citation>
    <scope>NUCLEOTIDE SEQUENCE [LARGE SCALE GENOMIC DNA]</scope>
    <source>
        <strain evidence="5">cv. HFTH1</strain>
        <tissue evidence="4">Young leaf</tissue>
    </source>
</reference>
<dbReference type="SMART" id="SM00184">
    <property type="entry name" value="RING"/>
    <property type="match status" value="1"/>
</dbReference>
<dbReference type="Pfam" id="PF13639">
    <property type="entry name" value="zf-RING_2"/>
    <property type="match status" value="1"/>
</dbReference>
<keyword evidence="1" id="KW-0479">Metal-binding</keyword>
<proteinExistence type="predicted"/>
<dbReference type="GO" id="GO:0006511">
    <property type="term" value="P:ubiquitin-dependent protein catabolic process"/>
    <property type="evidence" value="ECO:0007669"/>
    <property type="project" value="TreeGrafter"/>
</dbReference>
<accession>A0A498HUK2</accession>
<dbReference type="GO" id="GO:0008270">
    <property type="term" value="F:zinc ion binding"/>
    <property type="evidence" value="ECO:0007669"/>
    <property type="project" value="UniProtKB-KW"/>
</dbReference>
<dbReference type="InterPro" id="IPR001841">
    <property type="entry name" value="Znf_RING"/>
</dbReference>
<gene>
    <name evidence="4" type="ORF">DVH24_029050</name>
</gene>
<organism evidence="4 5">
    <name type="scientific">Malus domestica</name>
    <name type="common">Apple</name>
    <name type="synonym">Pyrus malus</name>
    <dbReference type="NCBI Taxonomy" id="3750"/>
    <lineage>
        <taxon>Eukaryota</taxon>
        <taxon>Viridiplantae</taxon>
        <taxon>Streptophyta</taxon>
        <taxon>Embryophyta</taxon>
        <taxon>Tracheophyta</taxon>
        <taxon>Spermatophyta</taxon>
        <taxon>Magnoliopsida</taxon>
        <taxon>eudicotyledons</taxon>
        <taxon>Gunneridae</taxon>
        <taxon>Pentapetalae</taxon>
        <taxon>rosids</taxon>
        <taxon>fabids</taxon>
        <taxon>Rosales</taxon>
        <taxon>Rosaceae</taxon>
        <taxon>Amygdaloideae</taxon>
        <taxon>Maleae</taxon>
        <taxon>Malus</taxon>
    </lineage>
</organism>
<evidence type="ECO:0000256" key="2">
    <source>
        <dbReference type="SAM" id="MobiDB-lite"/>
    </source>
</evidence>
<dbReference type="Gene3D" id="3.30.40.10">
    <property type="entry name" value="Zinc/RING finger domain, C3HC4 (zinc finger)"/>
    <property type="match status" value="1"/>
</dbReference>
<evidence type="ECO:0000256" key="1">
    <source>
        <dbReference type="PROSITE-ProRule" id="PRU00175"/>
    </source>
</evidence>
<comment type="caution">
    <text evidence="4">The sequence shown here is derived from an EMBL/GenBank/DDBJ whole genome shotgun (WGS) entry which is preliminary data.</text>
</comment>
<dbReference type="InterPro" id="IPR013083">
    <property type="entry name" value="Znf_RING/FYVE/PHD"/>
</dbReference>
<evidence type="ECO:0000313" key="5">
    <source>
        <dbReference type="Proteomes" id="UP000290289"/>
    </source>
</evidence>
<dbReference type="Proteomes" id="UP000290289">
    <property type="component" value="Chromosome 15"/>
</dbReference>
<dbReference type="EMBL" id="RDQH01000341">
    <property type="protein sequence ID" value="RXH74329.1"/>
    <property type="molecule type" value="Genomic_DNA"/>
</dbReference>
<sequence>MSASLTPIYGEAAPKSRTRDLPLMVETTNKNTKYDIIYRTETAKVHYKQLPTSIMREENYDIIEGAKNILVIYRLGRRWRSHGGGLLRGLRGRMRQSRGEAPEWVILEVGLLVIKVEGVANPVRCGRRREGAVVVIFGSREAWDDAEGGAELLFERVWGAGLKLMAGMLPGVESARRRRVRQSGEPPCVGGIHGSTRRSCFCLYASNHESHHTSTSPLQRSILNQAYMDENLGVEAREAKGRLDERLRTQRKSQLKRHNNSNNKGLKSVDGGGRSSVVLGELQKEVYGAKKSSSSTSGSKKFSWSKLSWKSSDQDECAVCLERFSPGETLVHLPCAHRFHSGCMVPWLHSNAHCPCCRMEISPSNCIGNFVN</sequence>
<keyword evidence="5" id="KW-1185">Reference proteome</keyword>
<dbReference type="GO" id="GO:0061630">
    <property type="term" value="F:ubiquitin protein ligase activity"/>
    <property type="evidence" value="ECO:0007669"/>
    <property type="project" value="TreeGrafter"/>
</dbReference>
<keyword evidence="1" id="KW-0863">Zinc-finger</keyword>
<dbReference type="PANTHER" id="PTHR22765:SF303">
    <property type="entry name" value="RING-TYPE DOMAIN-CONTAINING PROTEIN"/>
    <property type="match status" value="1"/>
</dbReference>